<evidence type="ECO:0000313" key="7">
    <source>
        <dbReference type="Proteomes" id="UP001055105"/>
    </source>
</evidence>
<protein>
    <submittedName>
        <fullName evidence="6">SusC/RagA family TonB-linked outer membrane protein</fullName>
    </submittedName>
</protein>
<evidence type="ECO:0000259" key="4">
    <source>
        <dbReference type="Pfam" id="PF00593"/>
    </source>
</evidence>
<dbReference type="InterPro" id="IPR000531">
    <property type="entry name" value="Beta-barrel_TonB"/>
</dbReference>
<evidence type="ECO:0000256" key="3">
    <source>
        <dbReference type="SAM" id="SignalP"/>
    </source>
</evidence>
<gene>
    <name evidence="6" type="ORF">CE91St16_29040</name>
</gene>
<dbReference type="SUPFAM" id="SSF49464">
    <property type="entry name" value="Carboxypeptidase regulatory domain-like"/>
    <property type="match status" value="1"/>
</dbReference>
<dbReference type="EMBL" id="BQOL01000002">
    <property type="protein sequence ID" value="GKI19996.1"/>
    <property type="molecule type" value="Genomic_DNA"/>
</dbReference>
<dbReference type="Gene3D" id="2.60.40.1120">
    <property type="entry name" value="Carboxypeptidase-like, regulatory domain"/>
    <property type="match status" value="1"/>
</dbReference>
<evidence type="ECO:0000313" key="6">
    <source>
        <dbReference type="EMBL" id="GKI19996.1"/>
    </source>
</evidence>
<keyword evidence="1" id="KW-0813">Transport</keyword>
<proteinExistence type="inferred from homology"/>
<keyword evidence="3" id="KW-0732">Signal</keyword>
<dbReference type="Gene3D" id="2.170.130.10">
    <property type="entry name" value="TonB-dependent receptor, plug domain"/>
    <property type="match status" value="1"/>
</dbReference>
<dbReference type="AlphaFoldDB" id="A0AA37KXD8"/>
<organism evidence="6 7">
    <name type="scientific">Alistipes finegoldii</name>
    <dbReference type="NCBI Taxonomy" id="214856"/>
    <lineage>
        <taxon>Bacteria</taxon>
        <taxon>Pseudomonadati</taxon>
        <taxon>Bacteroidota</taxon>
        <taxon>Bacteroidia</taxon>
        <taxon>Bacteroidales</taxon>
        <taxon>Rikenellaceae</taxon>
        <taxon>Alistipes</taxon>
    </lineage>
</organism>
<comment type="subcellular location">
    <subcellularLocation>
        <location evidence="1">Cell outer membrane</location>
        <topology evidence="1">Multi-pass membrane protein</topology>
    </subcellularLocation>
</comment>
<evidence type="ECO:0000256" key="1">
    <source>
        <dbReference type="PROSITE-ProRule" id="PRU01360"/>
    </source>
</evidence>
<feature type="signal peptide" evidence="3">
    <location>
        <begin position="1"/>
        <end position="19"/>
    </location>
</feature>
<dbReference type="Pfam" id="PF00593">
    <property type="entry name" value="TonB_dep_Rec_b-barrel"/>
    <property type="match status" value="1"/>
</dbReference>
<dbReference type="InterPro" id="IPR008969">
    <property type="entry name" value="CarboxyPept-like_regulatory"/>
</dbReference>
<dbReference type="GO" id="GO:0009279">
    <property type="term" value="C:cell outer membrane"/>
    <property type="evidence" value="ECO:0007669"/>
    <property type="project" value="UniProtKB-SubCell"/>
</dbReference>
<keyword evidence="1" id="KW-1134">Transmembrane beta strand</keyword>
<feature type="domain" description="TonB-dependent receptor plug" evidence="5">
    <location>
        <begin position="114"/>
        <end position="220"/>
    </location>
</feature>
<feature type="chain" id="PRO_5041245180" evidence="3">
    <location>
        <begin position="20"/>
        <end position="905"/>
    </location>
</feature>
<dbReference type="InterPro" id="IPR037066">
    <property type="entry name" value="Plug_dom_sf"/>
</dbReference>
<dbReference type="Proteomes" id="UP001055105">
    <property type="component" value="Unassembled WGS sequence"/>
</dbReference>
<dbReference type="SUPFAM" id="SSF56935">
    <property type="entry name" value="Porins"/>
    <property type="match status" value="1"/>
</dbReference>
<dbReference type="InterPro" id="IPR023996">
    <property type="entry name" value="TonB-dep_OMP_SusC/RagA"/>
</dbReference>
<keyword evidence="1" id="KW-0812">Transmembrane</keyword>
<dbReference type="NCBIfam" id="TIGR04056">
    <property type="entry name" value="OMP_RagA_SusC"/>
    <property type="match status" value="1"/>
</dbReference>
<reference evidence="6" key="1">
    <citation type="submission" date="2022-01" db="EMBL/GenBank/DDBJ databases">
        <title>Novel bile acid biosynthetic pathways are enriched in the microbiome of centenarians.</title>
        <authorList>
            <person name="Sato Y."/>
            <person name="Atarashi K."/>
            <person name="Plichta R.D."/>
            <person name="Arai Y."/>
            <person name="Sasajima S."/>
            <person name="Kearney M.S."/>
            <person name="Suda W."/>
            <person name="Takeshita K."/>
            <person name="Sasaki T."/>
            <person name="Okamoto S."/>
            <person name="Skelly N.A."/>
            <person name="Okamura Y."/>
            <person name="Vlamakis H."/>
            <person name="Li Y."/>
            <person name="Tanoue T."/>
            <person name="Takei H."/>
            <person name="Nittono H."/>
            <person name="Narushima S."/>
            <person name="Irie J."/>
            <person name="Itoh H."/>
            <person name="Moriya K."/>
            <person name="Sugiura Y."/>
            <person name="Suematsu M."/>
            <person name="Moritoki N."/>
            <person name="Shibata S."/>
            <person name="Littman R.D."/>
            <person name="Fischbach A.M."/>
            <person name="Uwamino Y."/>
            <person name="Inoue T."/>
            <person name="Honda A."/>
            <person name="Hattori M."/>
            <person name="Murai T."/>
            <person name="Xavier J.R."/>
            <person name="Hirose N."/>
            <person name="Honda K."/>
        </authorList>
    </citation>
    <scope>NUCLEOTIDE SEQUENCE</scope>
    <source>
        <strain evidence="6">CE91-St16</strain>
    </source>
</reference>
<comment type="caution">
    <text evidence="6">The sequence shown here is derived from an EMBL/GenBank/DDBJ whole genome shotgun (WGS) entry which is preliminary data.</text>
</comment>
<comment type="similarity">
    <text evidence="1 2">Belongs to the TonB-dependent receptor family.</text>
</comment>
<dbReference type="NCBIfam" id="TIGR04057">
    <property type="entry name" value="SusC_RagA_signa"/>
    <property type="match status" value="1"/>
</dbReference>
<sequence>MKKIIALFATILISLGVLRAQTVAVSGTVVDELNRPMVGVSVVETDNVANGTVTDPQGRFSMKVKNVRSTIQTSYIGYITRILEVTAKPMTIAMEPSATNVEEVVVVGYGVQKKQSVVGAISSATSEDLKQMGSPNLSTALAGKVAGVTFTVPSGRPGSDDAEIYVRGVATMSGDSAPLVLVDGVERDYSQVDPEDVAQLSVLKDASATAVYGVRGANGVILITTKRGSKGAPKFNMNYTFTLQQPTRLPTFLGSYDHAVLRNESLANDGARPAFTEEDIEHYRLGDSPYTHPDNDYVKDFLRKTTPMHKLNVNVRGGTDNVRYYVALSGLSQEGIYRQFDGKYPSNANFKRINLRANLDFSLTKTTELSLDLNGRLDQKQNNSQGLNDNSIFSMMYETPPMSYPYRLPDGSYGASTDNEAENLMAMLSDWGYSRLASNILEGTVKLHQKLDFVTKGLSVRGMVSFNSYYDDGTKVSYRPPTYRYVSDTEKVIAKEETAPSISSLSGKGHRRRTNIEVGIDYNRTFGDHAVTAMAVYTQTKENTNAVLPRAFLGYAARATYAYKSKYLAEVNLGYNGSDQFDEGHRYDFFPSFALGYVLSNEGFMQRSLPFITFMKLRASYGEVGNDKIGSDRFLYLQTYDKNGNYFFGKDNGFGGMPALSEGALGNTNVTWEISKKNNIGIDLTFFDKLTLNADIFREDREKIFISRNTTPQILGVGTAKENLGKVRNEGFEIEAGYRDVVNRNFSWFVSGMFSYSKNKVLYKDEVEPKYEYLRQTGKPIGQYFGHTVLRYYLPDDFTTIDGVRVLNPDLPQPQYPVQPGDFMYWDRNDDGVIDTFDEGPIGRSKIPRFVYNFTFGLNFRNFDFSMMWQGAGGNSKLMTKSLYEPVRERNRFQDIHLYRWTEER</sequence>
<evidence type="ECO:0000256" key="2">
    <source>
        <dbReference type="RuleBase" id="RU003357"/>
    </source>
</evidence>
<dbReference type="InterPro" id="IPR012910">
    <property type="entry name" value="Plug_dom"/>
</dbReference>
<dbReference type="RefSeq" id="WP_244076927.1">
    <property type="nucleotide sequence ID" value="NZ_AP025581.1"/>
</dbReference>
<dbReference type="Pfam" id="PF07715">
    <property type="entry name" value="Plug"/>
    <property type="match status" value="1"/>
</dbReference>
<evidence type="ECO:0000259" key="5">
    <source>
        <dbReference type="Pfam" id="PF07715"/>
    </source>
</evidence>
<name>A0AA37KXD8_9BACT</name>
<keyword evidence="1 2" id="KW-0472">Membrane</keyword>
<keyword evidence="2" id="KW-0798">TonB box</keyword>
<dbReference type="InterPro" id="IPR039426">
    <property type="entry name" value="TonB-dep_rcpt-like"/>
</dbReference>
<keyword evidence="1" id="KW-0998">Cell outer membrane</keyword>
<dbReference type="PROSITE" id="PS52016">
    <property type="entry name" value="TONB_DEPENDENT_REC_3"/>
    <property type="match status" value="1"/>
</dbReference>
<dbReference type="Pfam" id="PF13715">
    <property type="entry name" value="CarbopepD_reg_2"/>
    <property type="match status" value="1"/>
</dbReference>
<feature type="domain" description="TonB-dependent receptor-like beta-barrel" evidence="4">
    <location>
        <begin position="410"/>
        <end position="860"/>
    </location>
</feature>
<accession>A0AA37KXD8</accession>
<dbReference type="FunFam" id="2.170.130.10:FF:000003">
    <property type="entry name" value="SusC/RagA family TonB-linked outer membrane protein"/>
    <property type="match status" value="1"/>
</dbReference>
<dbReference type="InterPro" id="IPR023997">
    <property type="entry name" value="TonB-dep_OMP_SusC/RagA_CS"/>
</dbReference>